<feature type="compositionally biased region" description="Low complexity" evidence="2">
    <location>
        <begin position="881"/>
        <end position="891"/>
    </location>
</feature>
<name>A0ABN8XIM8_RANTA</name>
<dbReference type="Gene3D" id="3.30.70.330">
    <property type="match status" value="1"/>
</dbReference>
<feature type="region of interest" description="Disordered" evidence="2">
    <location>
        <begin position="839"/>
        <end position="983"/>
    </location>
</feature>
<feature type="compositionally biased region" description="Polar residues" evidence="2">
    <location>
        <begin position="1153"/>
        <end position="1162"/>
    </location>
</feature>
<comment type="caution">
    <text evidence="4">The sequence shown here is derived from an EMBL/GenBank/DDBJ whole genome shotgun (WGS) entry which is preliminary data.</text>
</comment>
<proteinExistence type="predicted"/>
<feature type="compositionally biased region" description="Polar residues" evidence="2">
    <location>
        <begin position="453"/>
        <end position="471"/>
    </location>
</feature>
<feature type="region of interest" description="Disordered" evidence="2">
    <location>
        <begin position="443"/>
        <end position="486"/>
    </location>
</feature>
<sequence length="1227" mass="128962">MASAVGSLTITLASITSSSSSKARRSGQCRDQDTNSTGRSVNHFSWALCSSDPFSASSLPPSYHPLHRHLQRHHEQRYGVNHHHHRLQNEQQIHQQHPLQRVSYQQHVYAPQGLQQRYSLSVPQPPLILENQPPPPLLQTAHQQALHAAAANLPETAACATTSPVPSSAAVSFAAVLPAPACVCGSVRELPTDKACDKTQDGVHIHMLALVSVPAPCRFCFECHTGISVNECIRVSFLFPQQLIGPALMLLLLLQQFPCCYWISIFTGESKRDRTGAMQSSASCGHMHCNCRTLCLCGNIKPWASNYNVLNSNEWTSDTYHMGSMEVPYGVWPSSSHALLSLIVETCRIGPSSISDSRAAYQYLQPSHCWHLSQRTVRQALERLLGVKMPLDSSLCRNQGGDPPSANSRGPTPPSQQGLVEDLEHGDATPAILLASASAASASTSPADLSLTPRRSLSLQSEQQGSTSSGPVTARERAASTADRPDTVHGRSVYVANIVPGTSKEALKSAIDLVLENGCVLAVEMRERSNMQPYAFVELSTLQAAYELVQHKKTALVVLDQQLKVQFKKVGLTSSLSSSSLSIPSSSSSPSASLSLSPRSCCCCCCSRQSPSYIAPAGTCADHQALLPRTHGNVGADVGDRAPHSQSQPRHVMAASCSHTSHVCCRGTPAAPPRQAQAADVQHMRVVANGVPTTGGGKGGLTQCPTSAAELVAGKASSTCSSDSSAKSDGSACTSCCCRQMYCMTTGSPIAAAAAGRGSCCPCFVSSAVASTEVESMFLRLRPFIATGESVLDVCRAVSHKLAQDYGLPVPLQLQPHSAATASIGQSCSQNSESLVQAATSIQSHSSASMNSAAPPQLQPCQPFPVPKDNLSTCGTATEQGSSSNSSGTGTDHPSSPRLGGDIELRFAAQPQKQLAPSKEQHVNPPHPRQQDQAANSPSPPRVQMEEPGQQRRAAEGHRDQASQEQLCENAAHTPSQASDGLSVGRASCATKSDTLAALQVPIKCTRSPDGSGSYQLLPAEAGAHASAESDRAARQVESGAGNMSLAADARTLAVTTASGSASGKDAAGHAGATVAPEAASARAEPETPEPVAIATSGGPPATATEAAASSLPPAQPGVHSACDVQRGTVACRGRCSNADVARIFKEKTYCSGNPQLESNSALDRPSPCSRGSSSEEEERQQQQDLQKLLALRQGQQGGTSGQQLVVDSHQPLQPYPGGAQDVFRNS</sequence>
<feature type="compositionally biased region" description="Polar residues" evidence="2">
    <location>
        <begin position="405"/>
        <end position="418"/>
    </location>
</feature>
<dbReference type="InterPro" id="IPR000504">
    <property type="entry name" value="RRM_dom"/>
</dbReference>
<feature type="compositionally biased region" description="Basic and acidic residues" evidence="2">
    <location>
        <begin position="949"/>
        <end position="962"/>
    </location>
</feature>
<feature type="region of interest" description="Disordered" evidence="2">
    <location>
        <begin position="392"/>
        <end position="420"/>
    </location>
</feature>
<feature type="compositionally biased region" description="Polar residues" evidence="2">
    <location>
        <begin position="963"/>
        <end position="980"/>
    </location>
</feature>
<evidence type="ECO:0000256" key="2">
    <source>
        <dbReference type="SAM" id="MobiDB-lite"/>
    </source>
</evidence>
<feature type="domain" description="RRM" evidence="3">
    <location>
        <begin position="491"/>
        <end position="570"/>
    </location>
</feature>
<feature type="compositionally biased region" description="Low complexity" evidence="2">
    <location>
        <begin position="1060"/>
        <end position="1083"/>
    </location>
</feature>
<feature type="region of interest" description="Disordered" evidence="2">
    <location>
        <begin position="1060"/>
        <end position="1121"/>
    </location>
</feature>
<feature type="compositionally biased region" description="Polar residues" evidence="2">
    <location>
        <begin position="870"/>
        <end position="880"/>
    </location>
</feature>
<feature type="compositionally biased region" description="Low complexity" evidence="2">
    <location>
        <begin position="1183"/>
        <end position="1195"/>
    </location>
</feature>
<evidence type="ECO:0000259" key="3">
    <source>
        <dbReference type="PROSITE" id="PS50102"/>
    </source>
</evidence>
<dbReference type="PROSITE" id="PS50102">
    <property type="entry name" value="RRM"/>
    <property type="match status" value="1"/>
</dbReference>
<feature type="region of interest" description="Disordered" evidence="2">
    <location>
        <begin position="15"/>
        <end position="38"/>
    </location>
</feature>
<accession>A0ABN8XIM8</accession>
<dbReference type="Proteomes" id="UP001176941">
    <property type="component" value="Unassembled WGS sequence"/>
</dbReference>
<feature type="region of interest" description="Disordered" evidence="2">
    <location>
        <begin position="576"/>
        <end position="596"/>
    </location>
</feature>
<keyword evidence="5" id="KW-1185">Reference proteome</keyword>
<protein>
    <recommendedName>
        <fullName evidence="3">RRM domain-containing protein</fullName>
    </recommendedName>
</protein>
<evidence type="ECO:0000256" key="1">
    <source>
        <dbReference type="PROSITE-ProRule" id="PRU00176"/>
    </source>
</evidence>
<evidence type="ECO:0000313" key="5">
    <source>
        <dbReference type="Proteomes" id="UP001176941"/>
    </source>
</evidence>
<dbReference type="EMBL" id="CATKSN020000196">
    <property type="protein sequence ID" value="CAI9149250.1"/>
    <property type="molecule type" value="Genomic_DNA"/>
</dbReference>
<organism evidence="4 5">
    <name type="scientific">Rangifer tarandus platyrhynchus</name>
    <name type="common">Svalbard reindeer</name>
    <dbReference type="NCBI Taxonomy" id="3082113"/>
    <lineage>
        <taxon>Eukaryota</taxon>
        <taxon>Metazoa</taxon>
        <taxon>Chordata</taxon>
        <taxon>Craniata</taxon>
        <taxon>Vertebrata</taxon>
        <taxon>Euteleostomi</taxon>
        <taxon>Mammalia</taxon>
        <taxon>Eutheria</taxon>
        <taxon>Laurasiatheria</taxon>
        <taxon>Artiodactyla</taxon>
        <taxon>Ruminantia</taxon>
        <taxon>Pecora</taxon>
        <taxon>Cervidae</taxon>
        <taxon>Odocoileinae</taxon>
        <taxon>Rangifer</taxon>
    </lineage>
</organism>
<keyword evidence="1" id="KW-0694">RNA-binding</keyword>
<feature type="compositionally biased region" description="Low complexity" evidence="2">
    <location>
        <begin position="443"/>
        <end position="452"/>
    </location>
</feature>
<feature type="compositionally biased region" description="Low complexity" evidence="2">
    <location>
        <begin position="1090"/>
        <end position="1113"/>
    </location>
</feature>
<feature type="compositionally biased region" description="Basic and acidic residues" evidence="2">
    <location>
        <begin position="474"/>
        <end position="486"/>
    </location>
</feature>
<reference evidence="4" key="1">
    <citation type="submission" date="2023-04" db="EMBL/GenBank/DDBJ databases">
        <authorList>
            <consortium name="ELIXIR-Norway"/>
        </authorList>
    </citation>
    <scope>NUCLEOTIDE SEQUENCE [LARGE SCALE GENOMIC DNA]</scope>
</reference>
<dbReference type="InterPro" id="IPR012677">
    <property type="entry name" value="Nucleotide-bd_a/b_plait_sf"/>
</dbReference>
<feature type="compositionally biased region" description="Polar residues" evidence="2">
    <location>
        <begin position="839"/>
        <end position="854"/>
    </location>
</feature>
<evidence type="ECO:0000313" key="4">
    <source>
        <dbReference type="EMBL" id="CAI9149250.1"/>
    </source>
</evidence>
<feature type="region of interest" description="Disordered" evidence="2">
    <location>
        <begin position="1153"/>
        <end position="1227"/>
    </location>
</feature>
<gene>
    <name evidence="4" type="ORF">MRATA1EN1_LOCUS30868</name>
</gene>